<organism evidence="1 2">
    <name type="scientific">Rhizobium esperanzae</name>
    <dbReference type="NCBI Taxonomy" id="1967781"/>
    <lineage>
        <taxon>Bacteria</taxon>
        <taxon>Pseudomonadati</taxon>
        <taxon>Pseudomonadota</taxon>
        <taxon>Alphaproteobacteria</taxon>
        <taxon>Hyphomicrobiales</taxon>
        <taxon>Rhizobiaceae</taxon>
        <taxon>Rhizobium/Agrobacterium group</taxon>
        <taxon>Rhizobium</taxon>
    </lineage>
</organism>
<sequence length="97" mass="10949">MPDLAMSMIERVAKAICAREYQDPNALINSYPDGPLYPVWKDFERCARAAIEEMREPNKAMDDAGEEAIYDLPRHIAVMAYEAMLDAALKENEGQKA</sequence>
<protein>
    <submittedName>
        <fullName evidence="1">Uncharacterized protein</fullName>
    </submittedName>
</protein>
<name>A0A246DWP5_9HYPH</name>
<dbReference type="Proteomes" id="UP000197269">
    <property type="component" value="Unassembled WGS sequence"/>
</dbReference>
<evidence type="ECO:0000313" key="1">
    <source>
        <dbReference type="EMBL" id="OWO94729.1"/>
    </source>
</evidence>
<dbReference type="EMBL" id="MXPU01000007">
    <property type="protein sequence ID" value="OWO94729.1"/>
    <property type="molecule type" value="Genomic_DNA"/>
</dbReference>
<accession>A0A246DWP5</accession>
<gene>
    <name evidence="1" type="ORF">B5E41_13390</name>
</gene>
<comment type="caution">
    <text evidence="1">The sequence shown here is derived from an EMBL/GenBank/DDBJ whole genome shotgun (WGS) entry which is preliminary data.</text>
</comment>
<dbReference type="RefSeq" id="WP_088394243.1">
    <property type="nucleotide sequence ID" value="NZ_MXPU01000007.1"/>
</dbReference>
<reference evidence="1 2" key="1">
    <citation type="submission" date="2017-03" db="EMBL/GenBank/DDBJ databases">
        <title>Genome of strain Rhizobium sp. CNPSo 668.</title>
        <authorList>
            <person name="Ribeiro R."/>
        </authorList>
    </citation>
    <scope>NUCLEOTIDE SEQUENCE [LARGE SCALE GENOMIC DNA]</scope>
    <source>
        <strain evidence="1 2">CNPSo 668</strain>
    </source>
</reference>
<evidence type="ECO:0000313" key="2">
    <source>
        <dbReference type="Proteomes" id="UP000197269"/>
    </source>
</evidence>
<proteinExistence type="predicted"/>
<dbReference type="AlphaFoldDB" id="A0A246DWP5"/>